<dbReference type="PANTHER" id="PTHR12400:SF21">
    <property type="entry name" value="KINASE"/>
    <property type="match status" value="1"/>
</dbReference>
<proteinExistence type="inferred from homology"/>
<dbReference type="InterPro" id="IPR038286">
    <property type="entry name" value="IPK_sf"/>
</dbReference>
<dbReference type="EMBL" id="CP092876">
    <property type="protein sequence ID" value="UYV77028.1"/>
    <property type="molecule type" value="Genomic_DNA"/>
</dbReference>
<dbReference type="PANTHER" id="PTHR12400">
    <property type="entry name" value="INOSITOL POLYPHOSPHATE KINASE"/>
    <property type="match status" value="1"/>
</dbReference>
<sequence length="310" mass="34783">MVGGRAIILQLDDTTICKPLIPQELDIYTTLPDLLRPFVPKFKDFVDFKWKRGCVRCRIRVNPSSGNMEIQGSSGPATFEDCEEGGSGLHNPWLQYCHRKQPPQSRRFLVLEDLTAGLHRPCVLDLKMGIRQYGDHDTLVKIHRKQARAASTTSCCLGLRMCGMQVFQVDTNKYVCYNKYYGRTLSQEGFRQVLYRFLHNGIQLRNDVITELQEVLQALVRAIRKLDSFRFFCSSLLIVYDGLAQASNGLQGSAAAHVRLIDFAHSTHAGLNTSPTYEGPDEGLIFGLTNLIALLTSIREEGSGLVSTQP</sequence>
<keyword evidence="6" id="KW-1185">Reference proteome</keyword>
<reference evidence="5 6" key="1">
    <citation type="submission" date="2022-01" db="EMBL/GenBank/DDBJ databases">
        <title>A chromosomal length assembly of Cordylochernes scorpioides.</title>
        <authorList>
            <person name="Zeh D."/>
            <person name="Zeh J."/>
        </authorList>
    </citation>
    <scope>NUCLEOTIDE SEQUENCE [LARGE SCALE GENOMIC DNA]</scope>
    <source>
        <strain evidence="5">IN4F17</strain>
        <tissue evidence="5">Whole Body</tissue>
    </source>
</reference>
<gene>
    <name evidence="5" type="ORF">LAZ67_14002923</name>
</gene>
<comment type="similarity">
    <text evidence="1 4">Belongs to the inositol phosphokinase (IPK) family.</text>
</comment>
<dbReference type="SUPFAM" id="SSF56104">
    <property type="entry name" value="SAICAR synthase-like"/>
    <property type="match status" value="1"/>
</dbReference>
<protein>
    <recommendedName>
        <fullName evidence="4">Kinase</fullName>
        <ecNumber evidence="4">2.7.-.-</ecNumber>
    </recommendedName>
</protein>
<keyword evidence="2 4" id="KW-0808">Transferase</keyword>
<dbReference type="InterPro" id="IPR005522">
    <property type="entry name" value="IPK"/>
</dbReference>
<keyword evidence="3 4" id="KW-0418">Kinase</keyword>
<dbReference type="EC" id="2.7.-.-" evidence="4"/>
<evidence type="ECO:0000313" key="5">
    <source>
        <dbReference type="EMBL" id="UYV77028.1"/>
    </source>
</evidence>
<dbReference type="Pfam" id="PF03770">
    <property type="entry name" value="IPK"/>
    <property type="match status" value="1"/>
</dbReference>
<dbReference type="Gene3D" id="3.30.470.160">
    <property type="entry name" value="Inositol polyphosphate kinase"/>
    <property type="match status" value="1"/>
</dbReference>
<accession>A0ABY6L7A4</accession>
<evidence type="ECO:0000256" key="1">
    <source>
        <dbReference type="ARBA" id="ARBA00007374"/>
    </source>
</evidence>
<name>A0ABY6L7A4_9ARAC</name>
<organism evidence="5 6">
    <name type="scientific">Cordylochernes scorpioides</name>
    <dbReference type="NCBI Taxonomy" id="51811"/>
    <lineage>
        <taxon>Eukaryota</taxon>
        <taxon>Metazoa</taxon>
        <taxon>Ecdysozoa</taxon>
        <taxon>Arthropoda</taxon>
        <taxon>Chelicerata</taxon>
        <taxon>Arachnida</taxon>
        <taxon>Pseudoscorpiones</taxon>
        <taxon>Cheliferoidea</taxon>
        <taxon>Chernetidae</taxon>
        <taxon>Cordylochernes</taxon>
    </lineage>
</organism>
<evidence type="ECO:0000256" key="4">
    <source>
        <dbReference type="RuleBase" id="RU363090"/>
    </source>
</evidence>
<evidence type="ECO:0000256" key="3">
    <source>
        <dbReference type="ARBA" id="ARBA00022777"/>
    </source>
</evidence>
<evidence type="ECO:0000313" key="6">
    <source>
        <dbReference type="Proteomes" id="UP001235939"/>
    </source>
</evidence>
<evidence type="ECO:0000256" key="2">
    <source>
        <dbReference type="ARBA" id="ARBA00022679"/>
    </source>
</evidence>
<dbReference type="Proteomes" id="UP001235939">
    <property type="component" value="Chromosome 14"/>
</dbReference>